<keyword evidence="1" id="KW-0812">Transmembrane</keyword>
<name>A0A432ZDB7_9GAMM</name>
<dbReference type="RefSeq" id="WP_126784662.1">
    <property type="nucleotide sequence ID" value="NZ_PIQF01000002.1"/>
</dbReference>
<keyword evidence="3" id="KW-1185">Reference proteome</keyword>
<evidence type="ECO:0000313" key="3">
    <source>
        <dbReference type="Proteomes" id="UP000287908"/>
    </source>
</evidence>
<accession>A0A432ZDB7</accession>
<dbReference type="OrthoDB" id="6238787at2"/>
<dbReference type="EMBL" id="PIQF01000002">
    <property type="protein sequence ID" value="RUO75936.1"/>
    <property type="molecule type" value="Genomic_DNA"/>
</dbReference>
<proteinExistence type="predicted"/>
<evidence type="ECO:0000256" key="1">
    <source>
        <dbReference type="SAM" id="Phobius"/>
    </source>
</evidence>
<dbReference type="Proteomes" id="UP000287908">
    <property type="component" value="Unassembled WGS sequence"/>
</dbReference>
<organism evidence="2 3">
    <name type="scientific">Idiomarina seosinensis</name>
    <dbReference type="NCBI Taxonomy" id="281739"/>
    <lineage>
        <taxon>Bacteria</taxon>
        <taxon>Pseudomonadati</taxon>
        <taxon>Pseudomonadota</taxon>
        <taxon>Gammaproteobacteria</taxon>
        <taxon>Alteromonadales</taxon>
        <taxon>Idiomarinaceae</taxon>
        <taxon>Idiomarina</taxon>
    </lineage>
</organism>
<sequence>MRPKSIAEHKNQQGSALVVAIFVIVVLGLLVSVLTRLVSTSSDSTVVEVFGNRAFMAAQSGLQLGMVELFPLGSDIADCSAVNSGTVTYSNGGLAQCRSEVVCNSFNYTGGDTHYRLESTGTCEAGNTVTTRKVAIEARTIE</sequence>
<keyword evidence="1" id="KW-0472">Membrane</keyword>
<protein>
    <submittedName>
        <fullName evidence="2">Type II secretory pathway component</fullName>
    </submittedName>
</protein>
<keyword evidence="1" id="KW-1133">Transmembrane helix</keyword>
<dbReference type="AlphaFoldDB" id="A0A432ZDB7"/>
<feature type="transmembrane region" description="Helical" evidence="1">
    <location>
        <begin position="16"/>
        <end position="38"/>
    </location>
</feature>
<gene>
    <name evidence="2" type="ORF">CWI81_07370</name>
</gene>
<evidence type="ECO:0000313" key="2">
    <source>
        <dbReference type="EMBL" id="RUO75936.1"/>
    </source>
</evidence>
<reference evidence="2 3" key="1">
    <citation type="journal article" date="2011" name="Front. Microbiol.">
        <title>Genomic signatures of strain selection and enhancement in Bacillus atrophaeus var. globigii, a historical biowarfare simulant.</title>
        <authorList>
            <person name="Gibbons H.S."/>
            <person name="Broomall S.M."/>
            <person name="McNew L.A."/>
            <person name="Daligault H."/>
            <person name="Chapman C."/>
            <person name="Bruce D."/>
            <person name="Karavis M."/>
            <person name="Krepps M."/>
            <person name="McGregor P.A."/>
            <person name="Hong C."/>
            <person name="Park K.H."/>
            <person name="Akmal A."/>
            <person name="Feldman A."/>
            <person name="Lin J.S."/>
            <person name="Chang W.E."/>
            <person name="Higgs B.W."/>
            <person name="Demirev P."/>
            <person name="Lindquist J."/>
            <person name="Liem A."/>
            <person name="Fochler E."/>
            <person name="Read T.D."/>
            <person name="Tapia R."/>
            <person name="Johnson S."/>
            <person name="Bishop-Lilly K.A."/>
            <person name="Detter C."/>
            <person name="Han C."/>
            <person name="Sozhamannan S."/>
            <person name="Rosenzweig C.N."/>
            <person name="Skowronski E.W."/>
        </authorList>
    </citation>
    <scope>NUCLEOTIDE SEQUENCE [LARGE SCALE GENOMIC DNA]</scope>
    <source>
        <strain evidence="2 3">CL-SP19</strain>
    </source>
</reference>
<comment type="caution">
    <text evidence="2">The sequence shown here is derived from an EMBL/GenBank/DDBJ whole genome shotgun (WGS) entry which is preliminary data.</text>
</comment>